<evidence type="ECO:0000313" key="3">
    <source>
        <dbReference type="Proteomes" id="UP000502584"/>
    </source>
</evidence>
<keyword evidence="3" id="KW-1185">Reference proteome</keyword>
<evidence type="ECO:0000313" key="2">
    <source>
        <dbReference type="EMBL" id="QIG56948.1"/>
    </source>
</evidence>
<dbReference type="PROSITE" id="PS51257">
    <property type="entry name" value="PROKAR_LIPOPROTEIN"/>
    <property type="match status" value="1"/>
</dbReference>
<proteinExistence type="predicted"/>
<dbReference type="Proteomes" id="UP000502584">
    <property type="component" value="Segment"/>
</dbReference>
<evidence type="ECO:0008006" key="4">
    <source>
        <dbReference type="Google" id="ProtNLM"/>
    </source>
</evidence>
<feature type="region of interest" description="Disordered" evidence="1">
    <location>
        <begin position="21"/>
        <end position="46"/>
    </location>
</feature>
<sequence length="185" mass="19785">MRTMRFSLAVVGLVAALSGCASSPPDHATDTRPGGNQGLSLRDGSPDTWIFQAAPDRMSGRTAYSATIWSRDAVTLPPPYEGAQRLTLTVGKDSSGKALAFVGVPRGQFGCMGTCDIRVRFDEGAAERWGGELKNYETGALHIVGAARFIAQMQKSKTVTLELPFFDFGAVPVEFKADGLPWGSR</sequence>
<organism evidence="2 3">
    <name type="scientific">Pseudomonas phage vB_Pae-SS2019XI</name>
    <dbReference type="NCBI Taxonomy" id="2660688"/>
    <lineage>
        <taxon>Viruses</taxon>
        <taxon>Duplodnaviria</taxon>
        <taxon>Heunggongvirae</taxon>
        <taxon>Uroviricota</taxon>
        <taxon>Caudoviricetes</taxon>
        <taxon>Casjensviridae</taxon>
        <taxon>Maxdohrnvirus</taxon>
        <taxon>Maxdohrnvirus SS2019XI</taxon>
    </lineage>
</organism>
<protein>
    <recommendedName>
        <fullName evidence="4">Lipoprotein</fullName>
    </recommendedName>
</protein>
<dbReference type="EMBL" id="MN536026">
    <property type="protein sequence ID" value="QIG56948.1"/>
    <property type="molecule type" value="Genomic_DNA"/>
</dbReference>
<reference evidence="2 3" key="1">
    <citation type="submission" date="2019-10" db="EMBL/GenBank/DDBJ databases">
        <title>Genome of the temperate Pseudomonas aerugionosa phage vB_Pae-SS2019XI.</title>
        <authorList>
            <person name="Hammerl J.A."/>
            <person name="Jaeckel C."/>
            <person name="Schnehle S."/>
            <person name="Schmoger S."/>
        </authorList>
    </citation>
    <scope>NUCLEOTIDE SEQUENCE [LARGE SCALE GENOMIC DNA]</scope>
</reference>
<gene>
    <name evidence="2" type="ORF">vBPaeSS2019XI_070</name>
</gene>
<accession>A0A6G6XGI4</accession>
<name>A0A6G6XGI4_9CAUD</name>
<evidence type="ECO:0000256" key="1">
    <source>
        <dbReference type="SAM" id="MobiDB-lite"/>
    </source>
</evidence>